<dbReference type="PANTHER" id="PTHR43076:SF1">
    <property type="entry name" value="LIPOYL SYNTHASE 2"/>
    <property type="match status" value="1"/>
</dbReference>
<dbReference type="EMBL" id="HBEW01005612">
    <property type="protein sequence ID" value="CAD8584055.1"/>
    <property type="molecule type" value="Transcribed_RNA"/>
</dbReference>
<proteinExistence type="inferred from homology"/>
<evidence type="ECO:0000256" key="9">
    <source>
        <dbReference type="ARBA" id="ARBA00022485"/>
    </source>
</evidence>
<evidence type="ECO:0000256" key="14">
    <source>
        <dbReference type="ARBA" id="ARBA00023014"/>
    </source>
</evidence>
<comment type="catalytic activity">
    <reaction evidence="16">
        <text>5-amino-6-(D-ribitylamino)uracil + L-tyrosine + S-adenosyl-L-methionine = 5-amino-5-(4-hydroxybenzyl)-6-(D-ribitylimino)-5,6-dihydrouracil + 2-iminoacetate + 5'-deoxyadenosine + L-methionine + H(+)</text>
        <dbReference type="Rhea" id="RHEA:55200"/>
        <dbReference type="ChEBI" id="CHEBI:15378"/>
        <dbReference type="ChEBI" id="CHEBI:15934"/>
        <dbReference type="ChEBI" id="CHEBI:17319"/>
        <dbReference type="ChEBI" id="CHEBI:57844"/>
        <dbReference type="ChEBI" id="CHEBI:58315"/>
        <dbReference type="ChEBI" id="CHEBI:59789"/>
        <dbReference type="ChEBI" id="CHEBI:77846"/>
        <dbReference type="ChEBI" id="CHEBI:85936"/>
        <dbReference type="EC" id="2.5.1.147"/>
    </reaction>
</comment>
<protein>
    <recommendedName>
        <fullName evidence="8">FO synthase</fullName>
        <ecNumber evidence="7">2.5.1.147</ecNumber>
        <ecNumber evidence="6">4.3.1.32</ecNumber>
    </recommendedName>
</protein>
<dbReference type="CDD" id="cd01335">
    <property type="entry name" value="Radical_SAM"/>
    <property type="match status" value="2"/>
</dbReference>
<dbReference type="EC" id="4.3.1.32" evidence="6"/>
<dbReference type="InterPro" id="IPR013785">
    <property type="entry name" value="Aldolase_TIM"/>
</dbReference>
<dbReference type="NCBIfam" id="TIGR00423">
    <property type="entry name" value="CofH family radical SAM protein"/>
    <property type="match status" value="1"/>
</dbReference>
<evidence type="ECO:0000259" key="18">
    <source>
        <dbReference type="PROSITE" id="PS51918"/>
    </source>
</evidence>
<dbReference type="HAMAP" id="MF_01612">
    <property type="entry name" value="FO_synth_sub2"/>
    <property type="match status" value="1"/>
</dbReference>
<evidence type="ECO:0000256" key="17">
    <source>
        <dbReference type="ARBA" id="ARBA00048974"/>
    </source>
</evidence>
<evidence type="ECO:0000256" key="11">
    <source>
        <dbReference type="ARBA" id="ARBA00022691"/>
    </source>
</evidence>
<organism evidence="19">
    <name type="scientific">Ostreococcus mediterraneus</name>
    <dbReference type="NCBI Taxonomy" id="1486918"/>
    <lineage>
        <taxon>Eukaryota</taxon>
        <taxon>Viridiplantae</taxon>
        <taxon>Chlorophyta</taxon>
        <taxon>Mamiellophyceae</taxon>
        <taxon>Mamiellales</taxon>
        <taxon>Bathycoccaceae</taxon>
        <taxon>Ostreococcus</taxon>
    </lineage>
</organism>
<dbReference type="NCBIfam" id="TIGR03551">
    <property type="entry name" value="F420_cofH"/>
    <property type="match status" value="1"/>
</dbReference>
<comment type="catalytic activity">
    <reaction evidence="17">
        <text>5-amino-5-(4-hydroxybenzyl)-6-(D-ribitylimino)-5,6-dihydrouracil + S-adenosyl-L-methionine = 7,8-didemethyl-8-hydroxy-5-deazariboflavin + 5'-deoxyadenosine + L-methionine + NH4(+) + H(+)</text>
        <dbReference type="Rhea" id="RHEA:55204"/>
        <dbReference type="ChEBI" id="CHEBI:15378"/>
        <dbReference type="ChEBI" id="CHEBI:17319"/>
        <dbReference type="ChEBI" id="CHEBI:28938"/>
        <dbReference type="ChEBI" id="CHEBI:57844"/>
        <dbReference type="ChEBI" id="CHEBI:59789"/>
        <dbReference type="ChEBI" id="CHEBI:59904"/>
        <dbReference type="ChEBI" id="CHEBI:85936"/>
        <dbReference type="EC" id="4.3.1.32"/>
    </reaction>
</comment>
<dbReference type="GO" id="GO:0046872">
    <property type="term" value="F:metal ion binding"/>
    <property type="evidence" value="ECO:0007669"/>
    <property type="project" value="UniProtKB-KW"/>
</dbReference>
<sequence>MTRGDGGAREGHGSNRNVVTYSPKVFVPVTKTCRDSCGYCAFVEAPSRTRRANYMTLEEIVNVARAGARAGATECLLTLGDRPEAKYVEVREELKEIFGGREDGSTAEYVALAADAVLKETGLIPHVNAGILTRDELRALRRVSASQGLMLETTSERLLLPGEAHFECDTKKPRARLRAIELAGEERIPFTSGLLVGIGETRRERIESLFALKRLHDKYGHIQELIIQNFLSKPNTAMASRPDCPLEELTWTVAMARVIFGAEMVIQAPPNLTPGQEDGWRALLRSGLNDWGGISPGVTPDFVNAEAPWPHVEELARVCHDEGYTLVPRLPVHPTYLRVDDKRTSVGGSPVWLDDHVAPFVRRLADAEFLARGVSWSPGRPESELKKESVDIVGVNGGVPFRRTSKDPSTCIISHDVRAALDALASADQAFTDDDIVTCLQARGDDFDAVCSAADALRKEQCGDIVSFANNRNINYTNICTLACTFCSFSKGKTRAEEVELRGNPYLLDFDEVSRRTAEAWARGATEVCMQGGIHPSFTGEDYLGFIRAAKAGAPDIHVHAFSPLEISHGAQTMKMTTREYLKLLFDAGLGSLPGTAAEVLDDEVRKTLCPDKLTAAEWLQVVEDAHSVGVPTTSTIMFGHIDADGPHAWARHLRSIRDLHARTHGFTEFVPLPFVHFEAPAYRSGNSRKGPTLRECVLMHAVARLVLGPVGIKNIQASWVKMGPELASHLLHAGCNDMGGTLMNESITRAAGATFGQEIDSTRMREIIASAGRIPRQRTTLYADVTTVVP</sequence>
<keyword evidence="15" id="KW-0456">Lyase</keyword>
<dbReference type="InterPro" id="IPR058240">
    <property type="entry name" value="rSAM_sf"/>
</dbReference>
<comment type="cofactor">
    <cofactor evidence="1">
        <name>[4Fe-4S] cluster</name>
        <dbReference type="ChEBI" id="CHEBI:49883"/>
    </cofactor>
</comment>
<evidence type="ECO:0000256" key="6">
    <source>
        <dbReference type="ARBA" id="ARBA00012126"/>
    </source>
</evidence>
<keyword evidence="9" id="KW-0004">4Fe-4S</keyword>
<dbReference type="InterPro" id="IPR045567">
    <property type="entry name" value="CofH/MnqC-like_C"/>
</dbReference>
<dbReference type="GO" id="GO:0051539">
    <property type="term" value="F:4 iron, 4 sulfur cluster binding"/>
    <property type="evidence" value="ECO:0007669"/>
    <property type="project" value="UniProtKB-KW"/>
</dbReference>
<dbReference type="GO" id="GO:0141093">
    <property type="term" value="F:5-amino-6-(D-ribitylamino)uracil--L-tyrosine 4-hydroxyphenyl transferase activity"/>
    <property type="evidence" value="ECO:0007669"/>
    <property type="project" value="UniProtKB-EC"/>
</dbReference>
<dbReference type="NCBIfam" id="TIGR03550">
    <property type="entry name" value="F420_cofG"/>
    <property type="match status" value="1"/>
</dbReference>
<evidence type="ECO:0000256" key="15">
    <source>
        <dbReference type="ARBA" id="ARBA00023239"/>
    </source>
</evidence>
<evidence type="ECO:0000313" key="19">
    <source>
        <dbReference type="EMBL" id="CAD8584055.1"/>
    </source>
</evidence>
<reference evidence="19" key="1">
    <citation type="submission" date="2021-01" db="EMBL/GenBank/DDBJ databases">
        <authorList>
            <person name="Corre E."/>
            <person name="Pelletier E."/>
            <person name="Niang G."/>
            <person name="Scheremetjew M."/>
            <person name="Finn R."/>
            <person name="Kale V."/>
            <person name="Holt S."/>
            <person name="Cochrane G."/>
            <person name="Meng A."/>
            <person name="Brown T."/>
            <person name="Cohen L."/>
        </authorList>
    </citation>
    <scope>NUCLEOTIDE SEQUENCE</scope>
    <source>
        <strain evidence="19">Clade-D-RCC2572</strain>
    </source>
</reference>
<comment type="similarity">
    <text evidence="5">In the N-terminal section; belongs to the radical SAM superfamily. CofG family.</text>
</comment>
<keyword evidence="10" id="KW-0808">Transferase</keyword>
<dbReference type="Pfam" id="PF04055">
    <property type="entry name" value="Radical_SAM"/>
    <property type="match status" value="2"/>
</dbReference>
<dbReference type="InterPro" id="IPR020050">
    <property type="entry name" value="FO_synthase_su2"/>
</dbReference>
<dbReference type="SUPFAM" id="SSF102114">
    <property type="entry name" value="Radical SAM enzymes"/>
    <property type="match status" value="2"/>
</dbReference>
<dbReference type="Pfam" id="PF19288">
    <property type="entry name" value="CofH_C"/>
    <property type="match status" value="1"/>
</dbReference>
<evidence type="ECO:0000256" key="5">
    <source>
        <dbReference type="ARBA" id="ARBA00010826"/>
    </source>
</evidence>
<dbReference type="InterPro" id="IPR019940">
    <property type="entry name" value="CofH_family"/>
</dbReference>
<evidence type="ECO:0000256" key="8">
    <source>
        <dbReference type="ARBA" id="ARBA00022220"/>
    </source>
</evidence>
<dbReference type="InterPro" id="IPR007197">
    <property type="entry name" value="rSAM"/>
</dbReference>
<dbReference type="InterPro" id="IPR034405">
    <property type="entry name" value="F420"/>
</dbReference>
<keyword evidence="12" id="KW-0479">Metal-binding</keyword>
<dbReference type="InterPro" id="IPR006638">
    <property type="entry name" value="Elp3/MiaA/NifB-like_rSAM"/>
</dbReference>
<evidence type="ECO:0000256" key="7">
    <source>
        <dbReference type="ARBA" id="ARBA00012289"/>
    </source>
</evidence>
<keyword evidence="11" id="KW-0949">S-adenosyl-L-methionine</keyword>
<dbReference type="NCBIfam" id="NF004884">
    <property type="entry name" value="PRK06245.1"/>
    <property type="match status" value="1"/>
</dbReference>
<evidence type="ECO:0000256" key="3">
    <source>
        <dbReference type="ARBA" id="ARBA00004712"/>
    </source>
</evidence>
<dbReference type="SFLD" id="SFLDF00294">
    <property type="entry name" value="7_8-didemethyl-8-hydroxy-5-dea"/>
    <property type="match status" value="1"/>
</dbReference>
<dbReference type="HAMAP" id="MF_01611">
    <property type="entry name" value="FO_synth_sub1"/>
    <property type="match status" value="1"/>
</dbReference>
<evidence type="ECO:0000256" key="1">
    <source>
        <dbReference type="ARBA" id="ARBA00001966"/>
    </source>
</evidence>
<dbReference type="Gene3D" id="3.20.20.70">
    <property type="entry name" value="Aldolase class I"/>
    <property type="match status" value="2"/>
</dbReference>
<name>A0A7S0KJX4_9CHLO</name>
<dbReference type="PANTHER" id="PTHR43076">
    <property type="entry name" value="FO SYNTHASE (COFH)"/>
    <property type="match status" value="1"/>
</dbReference>
<feature type="domain" description="Radical SAM core" evidence="18">
    <location>
        <begin position="19"/>
        <end position="263"/>
    </location>
</feature>
<dbReference type="InterPro" id="IPR019939">
    <property type="entry name" value="CofG_family"/>
</dbReference>
<dbReference type="SFLD" id="SFLDG01389">
    <property type="entry name" value="menaquinone_synthsis_involved"/>
    <property type="match status" value="1"/>
</dbReference>
<comment type="function">
    <text evidence="2">Catalyzes the radical-mediated synthesis of 7,8-didemethyl-8-hydroxy-5-deazariboflavin (FO) from 5-amino-6-(D-ribitylamino)uracil and L-tyrosine.</text>
</comment>
<evidence type="ECO:0000256" key="13">
    <source>
        <dbReference type="ARBA" id="ARBA00023004"/>
    </source>
</evidence>
<comment type="pathway">
    <text evidence="3">Cofactor biosynthesis; coenzyme F0 biosynthesis.</text>
</comment>
<dbReference type="GO" id="GO:0044689">
    <property type="term" value="F:7,8-didemethyl-8-hydroxy-5-deazariboflavin synthase activity"/>
    <property type="evidence" value="ECO:0007669"/>
    <property type="project" value="UniProtKB-EC"/>
</dbReference>
<evidence type="ECO:0000256" key="12">
    <source>
        <dbReference type="ARBA" id="ARBA00022723"/>
    </source>
</evidence>
<evidence type="ECO:0000256" key="10">
    <source>
        <dbReference type="ARBA" id="ARBA00022679"/>
    </source>
</evidence>
<evidence type="ECO:0000256" key="4">
    <source>
        <dbReference type="ARBA" id="ARBA00010051"/>
    </source>
</evidence>
<dbReference type="PROSITE" id="PS51918">
    <property type="entry name" value="RADICAL_SAM"/>
    <property type="match status" value="2"/>
</dbReference>
<gene>
    <name evidence="19" type="ORF">OMED0929_LOCUS4715</name>
</gene>
<dbReference type="UniPathway" id="UPA00072"/>
<comment type="similarity">
    <text evidence="4">In the C-terminal section; belongs to the radical SAM superfamily. CofH family.</text>
</comment>
<dbReference type="SFLD" id="SFLDS00029">
    <property type="entry name" value="Radical_SAM"/>
    <property type="match status" value="3"/>
</dbReference>
<feature type="domain" description="Radical SAM core" evidence="18">
    <location>
        <begin position="466"/>
        <end position="710"/>
    </location>
</feature>
<dbReference type="SFLD" id="SFLDG01064">
    <property type="entry name" value="F420__menaquinone_cofactor_bio"/>
    <property type="match status" value="3"/>
</dbReference>
<dbReference type="SMART" id="SM00729">
    <property type="entry name" value="Elp3"/>
    <property type="match status" value="1"/>
</dbReference>
<accession>A0A7S0KJX4</accession>
<evidence type="ECO:0000256" key="16">
    <source>
        <dbReference type="ARBA" id="ARBA00048468"/>
    </source>
</evidence>
<dbReference type="SFLD" id="SFLDG01388">
    <property type="entry name" value="7_8-didemethyl-8-hydroxy-5-dea"/>
    <property type="match status" value="2"/>
</dbReference>
<evidence type="ECO:0000256" key="2">
    <source>
        <dbReference type="ARBA" id="ARBA00003692"/>
    </source>
</evidence>
<keyword evidence="13" id="KW-0408">Iron</keyword>
<keyword evidence="14" id="KW-0411">Iron-sulfur</keyword>
<dbReference type="EC" id="2.5.1.147" evidence="7"/>
<dbReference type="AlphaFoldDB" id="A0A7S0KJX4"/>